<gene>
    <name evidence="2" type="ORF">P3T76_009080</name>
</gene>
<comment type="caution">
    <text evidence="2">The sequence shown here is derived from an EMBL/GenBank/DDBJ whole genome shotgun (WGS) entry which is preliminary data.</text>
</comment>
<feature type="transmembrane region" description="Helical" evidence="1">
    <location>
        <begin position="12"/>
        <end position="31"/>
    </location>
</feature>
<keyword evidence="1" id="KW-1133">Transmembrane helix</keyword>
<dbReference type="EMBL" id="JASMQC010000017">
    <property type="protein sequence ID" value="KAK1939005.1"/>
    <property type="molecule type" value="Genomic_DNA"/>
</dbReference>
<proteinExistence type="predicted"/>
<evidence type="ECO:0000256" key="1">
    <source>
        <dbReference type="SAM" id="Phobius"/>
    </source>
</evidence>
<organism evidence="2 3">
    <name type="scientific">Phytophthora citrophthora</name>
    <dbReference type="NCBI Taxonomy" id="4793"/>
    <lineage>
        <taxon>Eukaryota</taxon>
        <taxon>Sar</taxon>
        <taxon>Stramenopiles</taxon>
        <taxon>Oomycota</taxon>
        <taxon>Peronosporomycetes</taxon>
        <taxon>Peronosporales</taxon>
        <taxon>Peronosporaceae</taxon>
        <taxon>Phytophthora</taxon>
    </lineage>
</organism>
<protein>
    <submittedName>
        <fullName evidence="2">Uncharacterized protein</fullName>
    </submittedName>
</protein>
<reference evidence="2" key="1">
    <citation type="submission" date="2023-08" db="EMBL/GenBank/DDBJ databases">
        <title>Reference Genome Resource for the Citrus Pathogen Phytophthora citrophthora.</title>
        <authorList>
            <person name="Moller H."/>
            <person name="Coetzee B."/>
            <person name="Rose L.J."/>
            <person name="Van Niekerk J.M."/>
        </authorList>
    </citation>
    <scope>NUCLEOTIDE SEQUENCE</scope>
    <source>
        <strain evidence="2">STE-U-9442</strain>
    </source>
</reference>
<feature type="transmembrane region" description="Helical" evidence="1">
    <location>
        <begin position="161"/>
        <end position="179"/>
    </location>
</feature>
<keyword evidence="1" id="KW-0472">Membrane</keyword>
<evidence type="ECO:0000313" key="3">
    <source>
        <dbReference type="Proteomes" id="UP001259832"/>
    </source>
</evidence>
<accession>A0AAD9LJP5</accession>
<feature type="transmembrane region" description="Helical" evidence="1">
    <location>
        <begin position="185"/>
        <end position="203"/>
    </location>
</feature>
<sequence length="247" mass="27624">MYELLLSACEHYIRLELLPVYLTIMVLWALTSSVRGVVGSLVTQAWMVVSVNSSLVVNFVTRYQDVLRDPELNQLAGPSYAFALWNAFIAVPVQVIEEGEAEYGQYGVMLRSWWTALLVTCGDYLPDLSMRSGYSYLAYSRASWEAWTTVCQRVVAIVKGFCWFVLLVLSLVIHVPMMLFDLLEFVALGTTGLAAVLVMTNSLNQMFEWTRWLTTATGVIVAVGNMTHGGDLANEVVIWGMLLLASW</sequence>
<evidence type="ECO:0000313" key="2">
    <source>
        <dbReference type="EMBL" id="KAK1939005.1"/>
    </source>
</evidence>
<feature type="transmembrane region" description="Helical" evidence="1">
    <location>
        <begin position="37"/>
        <end position="60"/>
    </location>
</feature>
<dbReference type="Proteomes" id="UP001259832">
    <property type="component" value="Unassembled WGS sequence"/>
</dbReference>
<dbReference type="AlphaFoldDB" id="A0AAD9LJP5"/>
<name>A0AAD9LJP5_9STRA</name>
<keyword evidence="3" id="KW-1185">Reference proteome</keyword>
<keyword evidence="1" id="KW-0812">Transmembrane</keyword>